<dbReference type="InterPro" id="IPR005232">
    <property type="entry name" value="LarE"/>
</dbReference>
<organism evidence="3 4">
    <name type="scientific">Abditibacterium utsteinense</name>
    <dbReference type="NCBI Taxonomy" id="1960156"/>
    <lineage>
        <taxon>Bacteria</taxon>
        <taxon>Pseudomonadati</taxon>
        <taxon>Abditibacteriota</taxon>
        <taxon>Abditibacteriia</taxon>
        <taxon>Abditibacteriales</taxon>
        <taxon>Abditibacteriaceae</taxon>
        <taxon>Abditibacterium</taxon>
    </lineage>
</organism>
<accession>A0A2S8SUQ2</accession>
<comment type="caution">
    <text evidence="3">The sequence shown here is derived from an EMBL/GenBank/DDBJ whole genome shotgun (WGS) entry which is preliminary data.</text>
</comment>
<dbReference type="InterPro" id="IPR022310">
    <property type="entry name" value="NAD/GMP_synthase"/>
</dbReference>
<keyword evidence="4" id="KW-1185">Reference proteome</keyword>
<reference evidence="3 4" key="1">
    <citation type="journal article" date="2018" name="Syst. Appl. Microbiol.">
        <title>Abditibacterium utsteinense sp. nov., the first cultivated member of candidate phylum FBP, isolated from ice-free Antarctic soil samples.</title>
        <authorList>
            <person name="Tahon G."/>
            <person name="Tytgat B."/>
            <person name="Lebbe L."/>
            <person name="Carlier A."/>
            <person name="Willems A."/>
        </authorList>
    </citation>
    <scope>NUCLEOTIDE SEQUENCE [LARGE SCALE GENOMIC DNA]</scope>
    <source>
        <strain evidence="3 4">LMG 29911</strain>
    </source>
</reference>
<evidence type="ECO:0000313" key="4">
    <source>
        <dbReference type="Proteomes" id="UP000237684"/>
    </source>
</evidence>
<dbReference type="InterPro" id="IPR052188">
    <property type="entry name" value="Ni-pincer_cofactor_biosynth"/>
</dbReference>
<dbReference type="PIRSF" id="PIRSF006661">
    <property type="entry name" value="PP-lp_UCP006661"/>
    <property type="match status" value="1"/>
</dbReference>
<dbReference type="RefSeq" id="WP_105482903.1">
    <property type="nucleotide sequence ID" value="NZ_NIGF01000004.1"/>
</dbReference>
<dbReference type="Pfam" id="PF02540">
    <property type="entry name" value="NAD_synthase"/>
    <property type="match status" value="1"/>
</dbReference>
<dbReference type="GO" id="GO:0016783">
    <property type="term" value="F:sulfurtransferase activity"/>
    <property type="evidence" value="ECO:0007669"/>
    <property type="project" value="InterPro"/>
</dbReference>
<name>A0A2S8SUQ2_9BACT</name>
<feature type="domain" description="NAD/GMP synthase" evidence="2">
    <location>
        <begin position="15"/>
        <end position="80"/>
    </location>
</feature>
<dbReference type="PANTHER" id="PTHR43169:SF2">
    <property type="entry name" value="NAD_GMP SYNTHASE DOMAIN-CONTAINING PROTEIN"/>
    <property type="match status" value="1"/>
</dbReference>
<sequence length="278" mass="31050">MNQKLANLRADLGAMNRIIVAFSGGVDSAFLLKVAREELGERAVAVIGISPSLLPEELQDARKVAQKIGAPLREVETHEIEDENYASNPTNRCYFCKSELFDVLGNLAKNEGFDAVCDGTNLDDMKEWRPGAQAGSEKSVKSPLRDANLSKNEIRELSRELGLPTWDKPAMPCLSSRIPYGQSVTREALHRIGRAEVWLREKGLREVRVRHYLEGDAPQARLEIAPAEMEFALGFWSEIGPQLRQWGFESILLDLEGYKRGKMNVKAKVESAPVTLFL</sequence>
<dbReference type="CDD" id="cd01990">
    <property type="entry name" value="LarE-like"/>
    <property type="match status" value="1"/>
</dbReference>
<gene>
    <name evidence="3" type="ORF">B1R32_10413</name>
</gene>
<evidence type="ECO:0000313" key="3">
    <source>
        <dbReference type="EMBL" id="PQV64520.1"/>
    </source>
</evidence>
<dbReference type="SUPFAM" id="SSF52402">
    <property type="entry name" value="Adenine nucleotide alpha hydrolases-like"/>
    <property type="match status" value="1"/>
</dbReference>
<evidence type="ECO:0000256" key="1">
    <source>
        <dbReference type="PIRSR" id="PIRSR006661-1"/>
    </source>
</evidence>
<evidence type="ECO:0000259" key="2">
    <source>
        <dbReference type="Pfam" id="PF02540"/>
    </source>
</evidence>
<dbReference type="PANTHER" id="PTHR43169">
    <property type="entry name" value="EXSB FAMILY PROTEIN"/>
    <property type="match status" value="1"/>
</dbReference>
<dbReference type="AlphaFoldDB" id="A0A2S8SUQ2"/>
<dbReference type="OrthoDB" id="9776919at2"/>
<protein>
    <recommendedName>
        <fullName evidence="2">NAD/GMP synthase domain-containing protein</fullName>
    </recommendedName>
</protein>
<dbReference type="GO" id="GO:0006163">
    <property type="term" value="P:purine nucleotide metabolic process"/>
    <property type="evidence" value="ECO:0007669"/>
    <property type="project" value="UniProtKB-ARBA"/>
</dbReference>
<feature type="active site" description="Nucleophile and sulfur donor" evidence="1">
    <location>
        <position position="173"/>
    </location>
</feature>
<dbReference type="InParanoid" id="A0A2S8SUQ2"/>
<dbReference type="EMBL" id="NIGF01000004">
    <property type="protein sequence ID" value="PQV64520.1"/>
    <property type="molecule type" value="Genomic_DNA"/>
</dbReference>
<dbReference type="Gene3D" id="3.40.50.620">
    <property type="entry name" value="HUPs"/>
    <property type="match status" value="1"/>
</dbReference>
<dbReference type="Proteomes" id="UP000237684">
    <property type="component" value="Unassembled WGS sequence"/>
</dbReference>
<dbReference type="InterPro" id="IPR014729">
    <property type="entry name" value="Rossmann-like_a/b/a_fold"/>
</dbReference>
<dbReference type="NCBIfam" id="TIGR00268">
    <property type="entry name" value="ATP-dependent sacrificial sulfur transferase LarE"/>
    <property type="match status" value="1"/>
</dbReference>
<proteinExistence type="predicted"/>